<protein>
    <submittedName>
        <fullName evidence="1">60S ribosomal protein L33B</fullName>
    </submittedName>
</protein>
<sequence>MSSYRGDLYSKGRFLGFTRGKRAQNTNTALLQLENVSTKEETQFYAGKRVAYVYRAATAKKGTTVRCIWGRISRSH</sequence>
<name>A0ACC1IIZ7_9FUNG</name>
<evidence type="ECO:0000313" key="2">
    <source>
        <dbReference type="Proteomes" id="UP001150581"/>
    </source>
</evidence>
<dbReference type="EMBL" id="JANBPG010000460">
    <property type="protein sequence ID" value="KAJ1896322.1"/>
    <property type="molecule type" value="Genomic_DNA"/>
</dbReference>
<organism evidence="1 2">
    <name type="scientific">Kickxella alabastrina</name>
    <dbReference type="NCBI Taxonomy" id="61397"/>
    <lineage>
        <taxon>Eukaryota</taxon>
        <taxon>Fungi</taxon>
        <taxon>Fungi incertae sedis</taxon>
        <taxon>Zoopagomycota</taxon>
        <taxon>Kickxellomycotina</taxon>
        <taxon>Kickxellomycetes</taxon>
        <taxon>Kickxellales</taxon>
        <taxon>Kickxellaceae</taxon>
        <taxon>Kickxella</taxon>
    </lineage>
</organism>
<gene>
    <name evidence="1" type="primary">RPL33B_1</name>
    <name evidence="1" type="ORF">LPJ66_004060</name>
</gene>
<keyword evidence="1" id="KW-0689">Ribosomal protein</keyword>
<dbReference type="Proteomes" id="UP001150581">
    <property type="component" value="Unassembled WGS sequence"/>
</dbReference>
<accession>A0ACC1IIZ7</accession>
<keyword evidence="1" id="KW-0687">Ribonucleoprotein</keyword>
<proteinExistence type="predicted"/>
<keyword evidence="2" id="KW-1185">Reference proteome</keyword>
<comment type="caution">
    <text evidence="1">The sequence shown here is derived from an EMBL/GenBank/DDBJ whole genome shotgun (WGS) entry which is preliminary data.</text>
</comment>
<reference evidence="1" key="1">
    <citation type="submission" date="2022-07" db="EMBL/GenBank/DDBJ databases">
        <title>Phylogenomic reconstructions and comparative analyses of Kickxellomycotina fungi.</title>
        <authorList>
            <person name="Reynolds N.K."/>
            <person name="Stajich J.E."/>
            <person name="Barry K."/>
            <person name="Grigoriev I.V."/>
            <person name="Crous P."/>
            <person name="Smith M.E."/>
        </authorList>
    </citation>
    <scope>NUCLEOTIDE SEQUENCE</scope>
    <source>
        <strain evidence="1">Benny 63K</strain>
    </source>
</reference>
<feature type="non-terminal residue" evidence="1">
    <location>
        <position position="76"/>
    </location>
</feature>
<evidence type="ECO:0000313" key="1">
    <source>
        <dbReference type="EMBL" id="KAJ1896322.1"/>
    </source>
</evidence>